<feature type="non-terminal residue" evidence="2">
    <location>
        <position position="1"/>
    </location>
</feature>
<evidence type="ECO:0000313" key="2">
    <source>
        <dbReference type="EMBL" id="RDX98288.1"/>
    </source>
</evidence>
<dbReference type="EMBL" id="QJKJ01003482">
    <property type="protein sequence ID" value="RDX98288.1"/>
    <property type="molecule type" value="Genomic_DNA"/>
</dbReference>
<comment type="caution">
    <text evidence="2">The sequence shown here is derived from an EMBL/GenBank/DDBJ whole genome shotgun (WGS) entry which is preliminary data.</text>
</comment>
<organism evidence="2 3">
    <name type="scientific">Mucuna pruriens</name>
    <name type="common">Velvet bean</name>
    <name type="synonym">Dolichos pruriens</name>
    <dbReference type="NCBI Taxonomy" id="157652"/>
    <lineage>
        <taxon>Eukaryota</taxon>
        <taxon>Viridiplantae</taxon>
        <taxon>Streptophyta</taxon>
        <taxon>Embryophyta</taxon>
        <taxon>Tracheophyta</taxon>
        <taxon>Spermatophyta</taxon>
        <taxon>Magnoliopsida</taxon>
        <taxon>eudicotyledons</taxon>
        <taxon>Gunneridae</taxon>
        <taxon>Pentapetalae</taxon>
        <taxon>rosids</taxon>
        <taxon>fabids</taxon>
        <taxon>Fabales</taxon>
        <taxon>Fabaceae</taxon>
        <taxon>Papilionoideae</taxon>
        <taxon>50 kb inversion clade</taxon>
        <taxon>NPAAA clade</taxon>
        <taxon>indigoferoid/millettioid clade</taxon>
        <taxon>Phaseoleae</taxon>
        <taxon>Mucuna</taxon>
    </lineage>
</organism>
<dbReference type="Proteomes" id="UP000257109">
    <property type="component" value="Unassembled WGS sequence"/>
</dbReference>
<keyword evidence="3" id="KW-1185">Reference proteome</keyword>
<evidence type="ECO:0000313" key="3">
    <source>
        <dbReference type="Proteomes" id="UP000257109"/>
    </source>
</evidence>
<protein>
    <submittedName>
        <fullName evidence="2">Uncharacterized protein</fullName>
    </submittedName>
</protein>
<accession>A0A371H643</accession>
<evidence type="ECO:0000256" key="1">
    <source>
        <dbReference type="SAM" id="MobiDB-lite"/>
    </source>
</evidence>
<feature type="region of interest" description="Disordered" evidence="1">
    <location>
        <begin position="32"/>
        <end position="81"/>
    </location>
</feature>
<gene>
    <name evidence="2" type="ORF">CR513_18810</name>
</gene>
<proteinExistence type="predicted"/>
<sequence length="81" mass="8753">MTIPTTPSKSMGTKLNLFMKGAEELWNCFGSKSRSSVGGKTPGDKYLGDTPHVGEPTPHCSSLPNGLAEMNLTHHKKTQPR</sequence>
<dbReference type="AlphaFoldDB" id="A0A371H643"/>
<reference evidence="2" key="1">
    <citation type="submission" date="2018-05" db="EMBL/GenBank/DDBJ databases">
        <title>Draft genome of Mucuna pruriens seed.</title>
        <authorList>
            <person name="Nnadi N.E."/>
            <person name="Vos R."/>
            <person name="Hasami M.H."/>
            <person name="Devisetty U.K."/>
            <person name="Aguiy J.C."/>
        </authorList>
    </citation>
    <scope>NUCLEOTIDE SEQUENCE [LARGE SCALE GENOMIC DNA]</scope>
    <source>
        <strain evidence="2">JCA_2017</strain>
    </source>
</reference>
<name>A0A371H643_MUCPR</name>